<comment type="caution">
    <text evidence="1">The sequence shown here is derived from an EMBL/GenBank/DDBJ whole genome shotgun (WGS) entry which is preliminary data.</text>
</comment>
<organism evidence="1 2">
    <name type="scientific">Dreissena polymorpha</name>
    <name type="common">Zebra mussel</name>
    <name type="synonym">Mytilus polymorpha</name>
    <dbReference type="NCBI Taxonomy" id="45954"/>
    <lineage>
        <taxon>Eukaryota</taxon>
        <taxon>Metazoa</taxon>
        <taxon>Spiralia</taxon>
        <taxon>Lophotrochozoa</taxon>
        <taxon>Mollusca</taxon>
        <taxon>Bivalvia</taxon>
        <taxon>Autobranchia</taxon>
        <taxon>Heteroconchia</taxon>
        <taxon>Euheterodonta</taxon>
        <taxon>Imparidentia</taxon>
        <taxon>Neoheterodontei</taxon>
        <taxon>Myida</taxon>
        <taxon>Dreissenoidea</taxon>
        <taxon>Dreissenidae</taxon>
        <taxon>Dreissena</taxon>
    </lineage>
</organism>
<dbReference type="EMBL" id="JAIWYP010000008">
    <property type="protein sequence ID" value="KAH3784568.1"/>
    <property type="molecule type" value="Genomic_DNA"/>
</dbReference>
<protein>
    <submittedName>
        <fullName evidence="1">Uncharacterized protein</fullName>
    </submittedName>
</protein>
<evidence type="ECO:0000313" key="2">
    <source>
        <dbReference type="Proteomes" id="UP000828390"/>
    </source>
</evidence>
<sequence length="151" mass="17093">MNYKQGDKVEDTGKSFKSISCNQGDNRDHITQNTDVNNMNVNNMNTKFNILSYGTDQYLSYTLSNDVKADNCPVLACAFSERTTRITSANYNPHAVVKDAHIHDVHGTDNRSDAIKEGIDKIYEVGAEKTERWVEPDICKWEDTSFKVAHL</sequence>
<dbReference type="Proteomes" id="UP000828390">
    <property type="component" value="Unassembled WGS sequence"/>
</dbReference>
<proteinExistence type="predicted"/>
<dbReference type="AlphaFoldDB" id="A0A9D4ERU2"/>
<name>A0A9D4ERU2_DREPO</name>
<accession>A0A9D4ERU2</accession>
<reference evidence="1" key="2">
    <citation type="submission" date="2020-11" db="EMBL/GenBank/DDBJ databases">
        <authorList>
            <person name="McCartney M.A."/>
            <person name="Auch B."/>
            <person name="Kono T."/>
            <person name="Mallez S."/>
            <person name="Becker A."/>
            <person name="Gohl D.M."/>
            <person name="Silverstein K.A.T."/>
            <person name="Koren S."/>
            <person name="Bechman K.B."/>
            <person name="Herman A."/>
            <person name="Abrahante J.E."/>
            <person name="Garbe J."/>
        </authorList>
    </citation>
    <scope>NUCLEOTIDE SEQUENCE</scope>
    <source>
        <strain evidence="1">Duluth1</strain>
        <tissue evidence="1">Whole animal</tissue>
    </source>
</reference>
<keyword evidence="2" id="KW-1185">Reference proteome</keyword>
<reference evidence="1" key="1">
    <citation type="journal article" date="2019" name="bioRxiv">
        <title>The Genome of the Zebra Mussel, Dreissena polymorpha: A Resource for Invasive Species Research.</title>
        <authorList>
            <person name="McCartney M.A."/>
            <person name="Auch B."/>
            <person name="Kono T."/>
            <person name="Mallez S."/>
            <person name="Zhang Y."/>
            <person name="Obille A."/>
            <person name="Becker A."/>
            <person name="Abrahante J.E."/>
            <person name="Garbe J."/>
            <person name="Badalamenti J.P."/>
            <person name="Herman A."/>
            <person name="Mangelson H."/>
            <person name="Liachko I."/>
            <person name="Sullivan S."/>
            <person name="Sone E.D."/>
            <person name="Koren S."/>
            <person name="Silverstein K.A.T."/>
            <person name="Beckman K.B."/>
            <person name="Gohl D.M."/>
        </authorList>
    </citation>
    <scope>NUCLEOTIDE SEQUENCE</scope>
    <source>
        <strain evidence="1">Duluth1</strain>
        <tissue evidence="1">Whole animal</tissue>
    </source>
</reference>
<evidence type="ECO:0000313" key="1">
    <source>
        <dbReference type="EMBL" id="KAH3784568.1"/>
    </source>
</evidence>
<gene>
    <name evidence="1" type="ORF">DPMN_162527</name>
</gene>